<protein>
    <submittedName>
        <fullName evidence="2">ShKT domain-containing protein</fullName>
    </submittedName>
</protein>
<dbReference type="WBParaSite" id="PS1159_v2.g10475.t2">
    <property type="protein sequence ID" value="PS1159_v2.g10475.t2"/>
    <property type="gene ID" value="PS1159_v2.g10475"/>
</dbReference>
<dbReference type="Proteomes" id="UP000887580">
    <property type="component" value="Unplaced"/>
</dbReference>
<sequence>MFQKRLNYFFFFLFLFSSVSSSWLEECPERRKSLGRCLAGLCPFEAECIDDHCCEFPKLPMIKPETLEIILNATEMPAIEKATVPMLPFEKLKPDGSAEEEDNKPLTSEEVKQAGTPPTNTTTTTTTRRPRNKKRPLPTTKTTTTTTLIPDISSTEDPLCFDGSYSIGECMDGYCPDGYACENGYCCKCQDLPCGKVLLLTTSAKPTNIFTLTPDSFENSNESSEEKSEEEKDLTTSTPTTTTPTTTKKPKMKKLRATTPTTTTMASTETLTNVSDINIFTECVDGKCPESHECIQNYCCEITPAINCSDLVRSCKKHLCNKSQYLSFMTEQCGRTCRRCDKQNQPTDLKPKRPKRCRDSRNDCEEWAAEGFCKSALYSIEQKRHLCGKSCKLC</sequence>
<name>A0AC35ET87_9BILA</name>
<proteinExistence type="predicted"/>
<evidence type="ECO:0000313" key="1">
    <source>
        <dbReference type="Proteomes" id="UP000887580"/>
    </source>
</evidence>
<evidence type="ECO:0000313" key="2">
    <source>
        <dbReference type="WBParaSite" id="PS1159_v2.g10475.t2"/>
    </source>
</evidence>
<reference evidence="2" key="1">
    <citation type="submission" date="2022-11" db="UniProtKB">
        <authorList>
            <consortium name="WormBaseParasite"/>
        </authorList>
    </citation>
    <scope>IDENTIFICATION</scope>
</reference>
<organism evidence="1 2">
    <name type="scientific">Panagrolaimus sp. PS1159</name>
    <dbReference type="NCBI Taxonomy" id="55785"/>
    <lineage>
        <taxon>Eukaryota</taxon>
        <taxon>Metazoa</taxon>
        <taxon>Ecdysozoa</taxon>
        <taxon>Nematoda</taxon>
        <taxon>Chromadorea</taxon>
        <taxon>Rhabditida</taxon>
        <taxon>Tylenchina</taxon>
        <taxon>Panagrolaimomorpha</taxon>
        <taxon>Panagrolaimoidea</taxon>
        <taxon>Panagrolaimidae</taxon>
        <taxon>Panagrolaimus</taxon>
    </lineage>
</organism>
<accession>A0AC35ET87</accession>